<accession>A0A919W4G8</accession>
<dbReference type="Proteomes" id="UP000677082">
    <property type="component" value="Unassembled WGS sequence"/>
</dbReference>
<reference evidence="3 4" key="1">
    <citation type="submission" date="2021-03" db="EMBL/GenBank/DDBJ databases">
        <title>Whole genome shotgun sequence of Actinoplanes toevensis NBRC 105298.</title>
        <authorList>
            <person name="Komaki H."/>
            <person name="Tamura T."/>
        </authorList>
    </citation>
    <scope>NUCLEOTIDE SEQUENCE [LARGE SCALE GENOMIC DNA]</scope>
    <source>
        <strain evidence="3 4">NBRC 105298</strain>
    </source>
</reference>
<evidence type="ECO:0000313" key="4">
    <source>
        <dbReference type="Proteomes" id="UP000677082"/>
    </source>
</evidence>
<feature type="domain" description="Bulb-type lectin" evidence="2">
    <location>
        <begin position="124"/>
        <end position="228"/>
    </location>
</feature>
<keyword evidence="1" id="KW-0472">Membrane</keyword>
<gene>
    <name evidence="3" type="ORF">Ato02nite_033880</name>
</gene>
<name>A0A919W4G8_9ACTN</name>
<dbReference type="InterPro" id="IPR036426">
    <property type="entry name" value="Bulb-type_lectin_dom_sf"/>
</dbReference>
<keyword evidence="1" id="KW-1133">Transmembrane helix</keyword>
<dbReference type="EMBL" id="BOQN01000049">
    <property type="protein sequence ID" value="GIM91595.1"/>
    <property type="molecule type" value="Genomic_DNA"/>
</dbReference>
<proteinExistence type="predicted"/>
<evidence type="ECO:0000256" key="1">
    <source>
        <dbReference type="SAM" id="Phobius"/>
    </source>
</evidence>
<dbReference type="SUPFAM" id="SSF51110">
    <property type="entry name" value="alpha-D-mannose-specific plant lectins"/>
    <property type="match status" value="1"/>
</dbReference>
<keyword evidence="1" id="KW-0812">Transmembrane</keyword>
<feature type="transmembrane region" description="Helical" evidence="1">
    <location>
        <begin position="34"/>
        <end position="58"/>
    </location>
</feature>
<evidence type="ECO:0000259" key="2">
    <source>
        <dbReference type="PROSITE" id="PS50927"/>
    </source>
</evidence>
<keyword evidence="4" id="KW-1185">Reference proteome</keyword>
<organism evidence="3 4">
    <name type="scientific">Paractinoplanes toevensis</name>
    <dbReference type="NCBI Taxonomy" id="571911"/>
    <lineage>
        <taxon>Bacteria</taxon>
        <taxon>Bacillati</taxon>
        <taxon>Actinomycetota</taxon>
        <taxon>Actinomycetes</taxon>
        <taxon>Micromonosporales</taxon>
        <taxon>Micromonosporaceae</taxon>
        <taxon>Paractinoplanes</taxon>
    </lineage>
</organism>
<sequence length="229" mass="24112">MAVKDRRAWSGWVGEMSTRYLWRPRHSRDADSPAVNWLGVAVLGVVLLGIGAALFAGFRGGDDSPAAPVTLPTLSVVVPGDYPSVPVSLLPAPSPSPSTSFPSIVVHTTHPPATTSKPAPVWAEKVIESTSVLTTGQSWSTNRLKLTVTTAGDLVLQDQGRTVWQTSTKTGVKLVMQNDGHLVLYDAGNGTVFSSGTAGNPGAVLILRADGNMVISRNDRILFQTGTAD</sequence>
<dbReference type="AlphaFoldDB" id="A0A919W4G8"/>
<comment type="caution">
    <text evidence="3">The sequence shown here is derived from an EMBL/GenBank/DDBJ whole genome shotgun (WGS) entry which is preliminary data.</text>
</comment>
<dbReference type="PROSITE" id="PS50927">
    <property type="entry name" value="BULB_LECTIN"/>
    <property type="match status" value="1"/>
</dbReference>
<evidence type="ECO:0000313" key="3">
    <source>
        <dbReference type="EMBL" id="GIM91595.1"/>
    </source>
</evidence>
<dbReference type="SMART" id="SM00108">
    <property type="entry name" value="B_lectin"/>
    <property type="match status" value="1"/>
</dbReference>
<protein>
    <recommendedName>
        <fullName evidence="2">Bulb-type lectin domain-containing protein</fullName>
    </recommendedName>
</protein>
<dbReference type="Gene3D" id="2.90.10.10">
    <property type="entry name" value="Bulb-type lectin domain"/>
    <property type="match status" value="1"/>
</dbReference>
<dbReference type="InterPro" id="IPR001480">
    <property type="entry name" value="Bulb-type_lectin_dom"/>
</dbReference>